<evidence type="ECO:0000256" key="1">
    <source>
        <dbReference type="ARBA" id="ARBA00022741"/>
    </source>
</evidence>
<reference evidence="2" key="1">
    <citation type="submission" date="2018-05" db="EMBL/GenBank/DDBJ databases">
        <authorList>
            <person name="Lanie J.A."/>
            <person name="Ng W.-L."/>
            <person name="Kazmierczak K.M."/>
            <person name="Andrzejewski T.M."/>
            <person name="Davidsen T.M."/>
            <person name="Wayne K.J."/>
            <person name="Tettelin H."/>
            <person name="Glass J.I."/>
            <person name="Rusch D."/>
            <person name="Podicherti R."/>
            <person name="Tsui H.-C.T."/>
            <person name="Winkler M.E."/>
        </authorList>
    </citation>
    <scope>NUCLEOTIDE SEQUENCE</scope>
</reference>
<protein>
    <recommendedName>
        <fullName evidence="3">Molybdopterin synthase sulfur carrier subunit</fullName>
    </recommendedName>
</protein>
<dbReference type="InterPro" id="IPR044672">
    <property type="entry name" value="MOCS2A"/>
</dbReference>
<accession>A0A382G7D0</accession>
<sequence length="88" mass="9679">MQLLYFAWLRAKIGIGEEHLEPPPEVVTVSDLLDWLSDLGESYAEALADRSVVRVAVNQEYVGFDHPLSPEDEVALFPPVTGGRGGIE</sequence>
<proteinExistence type="predicted"/>
<dbReference type="InterPro" id="IPR003749">
    <property type="entry name" value="ThiS/MoaD-like"/>
</dbReference>
<dbReference type="CDD" id="cd00754">
    <property type="entry name" value="Ubl_MoaD"/>
    <property type="match status" value="1"/>
</dbReference>
<dbReference type="GO" id="GO:0000166">
    <property type="term" value="F:nucleotide binding"/>
    <property type="evidence" value="ECO:0007669"/>
    <property type="project" value="UniProtKB-KW"/>
</dbReference>
<dbReference type="PANTHER" id="PTHR33359:SF1">
    <property type="entry name" value="MOLYBDOPTERIN SYNTHASE SULFUR CARRIER SUBUNIT"/>
    <property type="match status" value="1"/>
</dbReference>
<dbReference type="InterPro" id="IPR016155">
    <property type="entry name" value="Mopterin_synth/thiamin_S_b"/>
</dbReference>
<dbReference type="NCBIfam" id="TIGR01682">
    <property type="entry name" value="moaD"/>
    <property type="match status" value="1"/>
</dbReference>
<gene>
    <name evidence="2" type="ORF">METZ01_LOCUS224024</name>
</gene>
<evidence type="ECO:0000313" key="2">
    <source>
        <dbReference type="EMBL" id="SVB71170.1"/>
    </source>
</evidence>
<organism evidence="2">
    <name type="scientific">marine metagenome</name>
    <dbReference type="NCBI Taxonomy" id="408172"/>
    <lineage>
        <taxon>unclassified sequences</taxon>
        <taxon>metagenomes</taxon>
        <taxon>ecological metagenomes</taxon>
    </lineage>
</organism>
<dbReference type="SUPFAM" id="SSF54285">
    <property type="entry name" value="MoaD/ThiS"/>
    <property type="match status" value="1"/>
</dbReference>
<dbReference type="AlphaFoldDB" id="A0A382G7D0"/>
<keyword evidence="1" id="KW-0547">Nucleotide-binding</keyword>
<dbReference type="GO" id="GO:1990133">
    <property type="term" value="C:molybdopterin adenylyltransferase complex"/>
    <property type="evidence" value="ECO:0007669"/>
    <property type="project" value="TreeGrafter"/>
</dbReference>
<dbReference type="PANTHER" id="PTHR33359">
    <property type="entry name" value="MOLYBDOPTERIN SYNTHASE SULFUR CARRIER SUBUNIT"/>
    <property type="match status" value="1"/>
</dbReference>
<dbReference type="Pfam" id="PF02597">
    <property type="entry name" value="ThiS"/>
    <property type="match status" value="1"/>
</dbReference>
<dbReference type="Gene3D" id="3.10.20.30">
    <property type="match status" value="1"/>
</dbReference>
<evidence type="ECO:0008006" key="3">
    <source>
        <dbReference type="Google" id="ProtNLM"/>
    </source>
</evidence>
<dbReference type="GO" id="GO:0006777">
    <property type="term" value="P:Mo-molybdopterin cofactor biosynthetic process"/>
    <property type="evidence" value="ECO:0007669"/>
    <property type="project" value="InterPro"/>
</dbReference>
<dbReference type="InterPro" id="IPR012675">
    <property type="entry name" value="Beta-grasp_dom_sf"/>
</dbReference>
<dbReference type="EMBL" id="UINC01053989">
    <property type="protein sequence ID" value="SVB71170.1"/>
    <property type="molecule type" value="Genomic_DNA"/>
</dbReference>
<name>A0A382G7D0_9ZZZZ</name>